<dbReference type="PANTHER" id="PTHR43344:SF13">
    <property type="entry name" value="PHOSPHATASE RV3661-RELATED"/>
    <property type="match status" value="1"/>
</dbReference>
<dbReference type="EMBL" id="LXJZ01000101">
    <property type="protein sequence ID" value="OAJ60325.1"/>
    <property type="molecule type" value="Genomic_DNA"/>
</dbReference>
<reference evidence="6 7" key="1">
    <citation type="submission" date="2016-04" db="EMBL/GenBank/DDBJ databases">
        <title>Reclassification of Paraburkholderia panaciterrae (Farh et al. 2015) Dobritsa &amp; Samadpour 2016 as a later homotypic synonym of Paraburkholderia ginsengiterrae (Farh et al. 2015) Dobritsa &amp; Samadpour 2016.</title>
        <authorList>
            <person name="Dobritsa A.P."/>
            <person name="Kutumbaka K."/>
            <person name="Samadpour M."/>
        </authorList>
    </citation>
    <scope>NUCLEOTIDE SEQUENCE [LARGE SCALE GENOMIC DNA]</scope>
    <source>
        <strain evidence="5 7">DCY85</strain>
        <strain evidence="4 6">DCY85-1</strain>
    </source>
</reference>
<dbReference type="NCBIfam" id="TIGR01488">
    <property type="entry name" value="HAD-SF-IB"/>
    <property type="match status" value="1"/>
</dbReference>
<dbReference type="PANTHER" id="PTHR43344">
    <property type="entry name" value="PHOSPHOSERINE PHOSPHATASE"/>
    <property type="match status" value="1"/>
</dbReference>
<dbReference type="InterPro" id="IPR036412">
    <property type="entry name" value="HAD-like_sf"/>
</dbReference>
<dbReference type="Pfam" id="PF12710">
    <property type="entry name" value="HAD"/>
    <property type="match status" value="1"/>
</dbReference>
<dbReference type="OrthoDB" id="9784466at2"/>
<accession>A0A1A9NFF7</accession>
<proteinExistence type="predicted"/>
<keyword evidence="6" id="KW-1185">Reference proteome</keyword>
<evidence type="ECO:0000256" key="3">
    <source>
        <dbReference type="ARBA" id="ARBA00022842"/>
    </source>
</evidence>
<keyword evidence="1" id="KW-0479">Metal-binding</keyword>
<evidence type="ECO:0000256" key="1">
    <source>
        <dbReference type="ARBA" id="ARBA00022723"/>
    </source>
</evidence>
<dbReference type="InterPro" id="IPR006385">
    <property type="entry name" value="HAD_hydro_SerB1"/>
</dbReference>
<dbReference type="GO" id="GO:0046872">
    <property type="term" value="F:metal ion binding"/>
    <property type="evidence" value="ECO:0007669"/>
    <property type="project" value="UniProtKB-KW"/>
</dbReference>
<dbReference type="NCBIfam" id="TIGR01490">
    <property type="entry name" value="HAD-SF-IB-hyp1"/>
    <property type="match status" value="1"/>
</dbReference>
<dbReference type="InterPro" id="IPR050582">
    <property type="entry name" value="HAD-like_SerB"/>
</dbReference>
<evidence type="ECO:0000313" key="5">
    <source>
        <dbReference type="EMBL" id="OAJ64868.1"/>
    </source>
</evidence>
<evidence type="ECO:0000313" key="4">
    <source>
        <dbReference type="EMBL" id="OAJ60325.1"/>
    </source>
</evidence>
<dbReference type="EMBL" id="LXKA01000076">
    <property type="protein sequence ID" value="OAJ64868.1"/>
    <property type="molecule type" value="Genomic_DNA"/>
</dbReference>
<protein>
    <submittedName>
        <fullName evidence="5">Phosphoserine phosphatase</fullName>
    </submittedName>
</protein>
<evidence type="ECO:0000313" key="7">
    <source>
        <dbReference type="Proteomes" id="UP000078116"/>
    </source>
</evidence>
<organism evidence="5 7">
    <name type="scientific">Paraburkholderia ginsengiterrae</name>
    <dbReference type="NCBI Taxonomy" id="1462993"/>
    <lineage>
        <taxon>Bacteria</taxon>
        <taxon>Pseudomonadati</taxon>
        <taxon>Pseudomonadota</taxon>
        <taxon>Betaproteobacteria</taxon>
        <taxon>Burkholderiales</taxon>
        <taxon>Burkholderiaceae</taxon>
        <taxon>Paraburkholderia</taxon>
    </lineage>
</organism>
<dbReference type="Gene3D" id="3.40.50.1000">
    <property type="entry name" value="HAD superfamily/HAD-like"/>
    <property type="match status" value="1"/>
</dbReference>
<dbReference type="SUPFAM" id="SSF56784">
    <property type="entry name" value="HAD-like"/>
    <property type="match status" value="1"/>
</dbReference>
<sequence>MSRNLALFDLDHTLLPLDSDQAWAHFIAGLGIEGAARHAREIDEYYQQYVAGTLDMSAYLNYTLAPLARHSREQLDAWHVQFMQEVIAPAILPAARELVQRHIEAGDLCCIVTATNVFITEPIGKALGFDHLLGIELGTEGGDPSARFTGTAVGIPTFREGKIARTESWLASLGQRLEDFPQSWFYSDSINDVPLLERVTHPVATNPDPRLRAIATQRGWPVIELFA</sequence>
<dbReference type="GO" id="GO:0016787">
    <property type="term" value="F:hydrolase activity"/>
    <property type="evidence" value="ECO:0007669"/>
    <property type="project" value="UniProtKB-KW"/>
</dbReference>
<evidence type="ECO:0000256" key="2">
    <source>
        <dbReference type="ARBA" id="ARBA00022801"/>
    </source>
</evidence>
<comment type="caution">
    <text evidence="5">The sequence shown here is derived from an EMBL/GenBank/DDBJ whole genome shotgun (WGS) entry which is preliminary data.</text>
</comment>
<gene>
    <name evidence="4" type="ORF">A6V36_00555</name>
    <name evidence="5" type="ORF">A6V37_17660</name>
</gene>
<dbReference type="Gene3D" id="1.20.1440.100">
    <property type="entry name" value="SG protein - dephosphorylation function"/>
    <property type="match status" value="1"/>
</dbReference>
<keyword evidence="3" id="KW-0460">Magnesium</keyword>
<dbReference type="Proteomes" id="UP000078116">
    <property type="component" value="Unassembled WGS sequence"/>
</dbReference>
<keyword evidence="2" id="KW-0378">Hydrolase</keyword>
<name>A0A1A9NFF7_9BURK</name>
<dbReference type="AlphaFoldDB" id="A0A1A9NFF7"/>
<evidence type="ECO:0000313" key="6">
    <source>
        <dbReference type="Proteomes" id="UP000077961"/>
    </source>
</evidence>
<dbReference type="STRING" id="1462993.A6V36_00555"/>
<dbReference type="InterPro" id="IPR023214">
    <property type="entry name" value="HAD_sf"/>
</dbReference>
<dbReference type="Proteomes" id="UP000077961">
    <property type="component" value="Unassembled WGS sequence"/>
</dbReference>
<dbReference type="RefSeq" id="WP_064266713.1">
    <property type="nucleotide sequence ID" value="NZ_LXJZ01000101.1"/>
</dbReference>
<dbReference type="CDD" id="cd02612">
    <property type="entry name" value="HAD_PGPPase"/>
    <property type="match status" value="1"/>
</dbReference>